<proteinExistence type="predicted"/>
<evidence type="ECO:0000256" key="1">
    <source>
        <dbReference type="SAM" id="MobiDB-lite"/>
    </source>
</evidence>
<keyword evidence="3" id="KW-1185">Reference proteome</keyword>
<feature type="compositionally biased region" description="Basic residues" evidence="1">
    <location>
        <begin position="112"/>
        <end position="134"/>
    </location>
</feature>
<dbReference type="AlphaFoldDB" id="A0A915PUG3"/>
<feature type="region of interest" description="Disordered" evidence="1">
    <location>
        <begin position="75"/>
        <end position="134"/>
    </location>
</feature>
<keyword evidence="2" id="KW-0472">Membrane</keyword>
<dbReference type="WBParaSite" id="sdigi.contig265.g6842.t1">
    <property type="protein sequence ID" value="sdigi.contig265.g6842.t1"/>
    <property type="gene ID" value="sdigi.contig265.g6842"/>
</dbReference>
<feature type="transmembrane region" description="Helical" evidence="2">
    <location>
        <begin position="51"/>
        <end position="70"/>
    </location>
</feature>
<protein>
    <submittedName>
        <fullName evidence="4">Uncharacterized protein</fullName>
    </submittedName>
</protein>
<evidence type="ECO:0000313" key="4">
    <source>
        <dbReference type="WBParaSite" id="sdigi.contig265.g6842.t1"/>
    </source>
</evidence>
<accession>A0A915PUG3</accession>
<keyword evidence="2" id="KW-0812">Transmembrane</keyword>
<dbReference type="Proteomes" id="UP000887581">
    <property type="component" value="Unplaced"/>
</dbReference>
<organism evidence="3 4">
    <name type="scientific">Setaria digitata</name>
    <dbReference type="NCBI Taxonomy" id="48799"/>
    <lineage>
        <taxon>Eukaryota</taxon>
        <taxon>Metazoa</taxon>
        <taxon>Ecdysozoa</taxon>
        <taxon>Nematoda</taxon>
        <taxon>Chromadorea</taxon>
        <taxon>Rhabditida</taxon>
        <taxon>Spirurina</taxon>
        <taxon>Spiruromorpha</taxon>
        <taxon>Filarioidea</taxon>
        <taxon>Setariidae</taxon>
        <taxon>Setaria</taxon>
    </lineage>
</organism>
<evidence type="ECO:0000313" key="3">
    <source>
        <dbReference type="Proteomes" id="UP000887581"/>
    </source>
</evidence>
<reference evidence="4" key="1">
    <citation type="submission" date="2022-11" db="UniProtKB">
        <authorList>
            <consortium name="WormBaseParasite"/>
        </authorList>
    </citation>
    <scope>IDENTIFICATION</scope>
</reference>
<name>A0A915PUG3_9BILA</name>
<keyword evidence="2" id="KW-1133">Transmembrane helix</keyword>
<evidence type="ECO:0000256" key="2">
    <source>
        <dbReference type="SAM" id="Phobius"/>
    </source>
</evidence>
<sequence length="134" mass="15301">MDWGVNGVDGRMRARMRNEMLAERGQAIISRLAPRWSLSLLSSSSLSSLSMSMHMLINIVLFIVTGRRCYRHHRRHHRRHDMALKRATGNVKVSSPKKPRARKSAPSGAKKTATKRKKNVKKSGTKRAKKQMKK</sequence>